<accession>A0A3B0N2I1</accession>
<dbReference type="PROSITE" id="PS50850">
    <property type="entry name" value="MFS"/>
    <property type="match status" value="1"/>
</dbReference>
<dbReference type="InterPro" id="IPR044770">
    <property type="entry name" value="MFS_spinster-like"/>
</dbReference>
<dbReference type="GO" id="GO:0022857">
    <property type="term" value="F:transmembrane transporter activity"/>
    <property type="evidence" value="ECO:0007669"/>
    <property type="project" value="InterPro"/>
</dbReference>
<dbReference type="PANTHER" id="PTHR23505:SF52">
    <property type="entry name" value="MAJOR FACILITATOR SUPERFAMILY PROTEIN"/>
    <property type="match status" value="1"/>
</dbReference>
<name>A0A3B0N2I1_THEAN</name>
<evidence type="ECO:0000256" key="1">
    <source>
        <dbReference type="ARBA" id="ARBA00004141"/>
    </source>
</evidence>
<organism evidence="9">
    <name type="scientific">Theileria annulata</name>
    <dbReference type="NCBI Taxonomy" id="5874"/>
    <lineage>
        <taxon>Eukaryota</taxon>
        <taxon>Sar</taxon>
        <taxon>Alveolata</taxon>
        <taxon>Apicomplexa</taxon>
        <taxon>Aconoidasida</taxon>
        <taxon>Piroplasmida</taxon>
        <taxon>Theileriidae</taxon>
        <taxon>Theileria</taxon>
    </lineage>
</organism>
<evidence type="ECO:0000256" key="4">
    <source>
        <dbReference type="ARBA" id="ARBA00022989"/>
    </source>
</evidence>
<evidence type="ECO:0000313" key="9">
    <source>
        <dbReference type="EMBL" id="SVP89306.1"/>
    </source>
</evidence>
<feature type="transmembrane region" description="Helical" evidence="7">
    <location>
        <begin position="432"/>
        <end position="456"/>
    </location>
</feature>
<feature type="transmembrane region" description="Helical" evidence="7">
    <location>
        <begin position="111"/>
        <end position="132"/>
    </location>
</feature>
<feature type="transmembrane region" description="Helical" evidence="7">
    <location>
        <begin position="178"/>
        <end position="201"/>
    </location>
</feature>
<evidence type="ECO:0000259" key="8">
    <source>
        <dbReference type="PROSITE" id="PS50850"/>
    </source>
</evidence>
<evidence type="ECO:0000256" key="3">
    <source>
        <dbReference type="ARBA" id="ARBA00022692"/>
    </source>
</evidence>
<evidence type="ECO:0000256" key="5">
    <source>
        <dbReference type="ARBA" id="ARBA00023136"/>
    </source>
</evidence>
<evidence type="ECO:0000256" key="6">
    <source>
        <dbReference type="ARBA" id="ARBA00024338"/>
    </source>
</evidence>
<gene>
    <name evidence="9" type="ORF">TAT_000115900</name>
    <name evidence="10" type="ORF">TAV_000115200</name>
</gene>
<dbReference type="PANTHER" id="PTHR23505">
    <property type="entry name" value="SPINSTER"/>
    <property type="match status" value="1"/>
</dbReference>
<keyword evidence="4 7" id="KW-1133">Transmembrane helix</keyword>
<keyword evidence="5 7" id="KW-0472">Membrane</keyword>
<feature type="transmembrane region" description="Helical" evidence="7">
    <location>
        <begin position="144"/>
        <end position="166"/>
    </location>
</feature>
<feature type="transmembrane region" description="Helical" evidence="7">
    <location>
        <begin position="89"/>
        <end position="105"/>
    </location>
</feature>
<dbReference type="AlphaFoldDB" id="A0A3B0N2I1"/>
<evidence type="ECO:0000256" key="7">
    <source>
        <dbReference type="SAM" id="Phobius"/>
    </source>
</evidence>
<comment type="similarity">
    <text evidence="6">Belongs to the major facilitator superfamily. Spinster (TC 2.A.1.49) family.</text>
</comment>
<evidence type="ECO:0000313" key="10">
    <source>
        <dbReference type="EMBL" id="SVP90446.1"/>
    </source>
</evidence>
<dbReference type="EMBL" id="UIVS01000001">
    <property type="protein sequence ID" value="SVP90446.1"/>
    <property type="molecule type" value="Genomic_DNA"/>
</dbReference>
<dbReference type="Gene3D" id="1.20.1250.20">
    <property type="entry name" value="MFS general substrate transporter like domains"/>
    <property type="match status" value="1"/>
</dbReference>
<feature type="transmembrane region" description="Helical" evidence="7">
    <location>
        <begin position="271"/>
        <end position="297"/>
    </location>
</feature>
<feature type="transmembrane region" description="Helical" evidence="7">
    <location>
        <begin position="225"/>
        <end position="251"/>
    </location>
</feature>
<protein>
    <submittedName>
        <fullName evidence="9">Major Facilitator Superfamily, putative</fullName>
    </submittedName>
</protein>
<dbReference type="InterPro" id="IPR011701">
    <property type="entry name" value="MFS"/>
</dbReference>
<keyword evidence="3 7" id="KW-0812">Transmembrane</keyword>
<comment type="subcellular location">
    <subcellularLocation>
        <location evidence="1">Membrane</location>
        <topology evidence="1">Multi-pass membrane protein</topology>
    </subcellularLocation>
</comment>
<sequence>MDEQIEDSMYLKVKRRFFERIGVIFSVFNIATFLEYFNLQILPSSMRGLEMSLYFTSKDNSMLSMAENLGLVSFIPIWGALCDKIELKYILLFGVIATGLINIWLSTISNYSLILILRIFNGGLIGSVTPSAQKFIATNMQNKLPFGFGILHAVMCLGRMISGLIATSFSTEVYRDIYGWRIVIFIFGATSLALSPILLLVPKVRRIDNNKITEKIRIGDKIKRLVYYLLFITKESLNNATSLLLALLNFFSDGPFVAFNYVTLLIQYMRLSNVVSAVTTGLTILGGIIGGIIGAFISGYFDRKWPKHGLLNFGILNVGIRITTFMISFLVIDVTNIDRLYGLLAVCLIINGMTFMTVSCVDRTLLANVVMPSVHSSSISIIRCIGGVLSAVIFNPVLAKLNESVFHFQSSSLAVKHMPFDLIKKNSDALRYSISIISLGTTGVVLLLYIIIHFTYGKDCEKIKKRIEKESALFEIKEIGDQSP</sequence>
<feature type="transmembrane region" description="Helical" evidence="7">
    <location>
        <begin position="62"/>
        <end position="82"/>
    </location>
</feature>
<feature type="transmembrane region" description="Helical" evidence="7">
    <location>
        <begin position="21"/>
        <end position="42"/>
    </location>
</feature>
<evidence type="ECO:0000256" key="2">
    <source>
        <dbReference type="ARBA" id="ARBA00022448"/>
    </source>
</evidence>
<reference evidence="9" key="1">
    <citation type="submission" date="2018-07" db="EMBL/GenBank/DDBJ databases">
        <authorList>
            <person name="Quirk P.G."/>
            <person name="Krulwich T.A."/>
        </authorList>
    </citation>
    <scope>NUCLEOTIDE SEQUENCE</scope>
    <source>
        <strain evidence="9">Anand</strain>
    </source>
</reference>
<feature type="transmembrane region" description="Helical" evidence="7">
    <location>
        <begin position="309"/>
        <end position="334"/>
    </location>
</feature>
<feature type="transmembrane region" description="Helical" evidence="7">
    <location>
        <begin position="381"/>
        <end position="399"/>
    </location>
</feature>
<dbReference type="VEuPathDB" id="PiroplasmaDB:TA16670"/>
<proteinExistence type="inferred from homology"/>
<dbReference type="CDD" id="cd06174">
    <property type="entry name" value="MFS"/>
    <property type="match status" value="1"/>
</dbReference>
<dbReference type="SUPFAM" id="SSF103473">
    <property type="entry name" value="MFS general substrate transporter"/>
    <property type="match status" value="1"/>
</dbReference>
<dbReference type="InterPro" id="IPR020846">
    <property type="entry name" value="MFS_dom"/>
</dbReference>
<feature type="domain" description="Major facilitator superfamily (MFS) profile" evidence="8">
    <location>
        <begin position="24"/>
        <end position="461"/>
    </location>
</feature>
<feature type="transmembrane region" description="Helical" evidence="7">
    <location>
        <begin position="340"/>
        <end position="361"/>
    </location>
</feature>
<dbReference type="EMBL" id="UIVT01000001">
    <property type="protein sequence ID" value="SVP89306.1"/>
    <property type="molecule type" value="Genomic_DNA"/>
</dbReference>
<dbReference type="InterPro" id="IPR036259">
    <property type="entry name" value="MFS_trans_sf"/>
</dbReference>
<dbReference type="Pfam" id="PF07690">
    <property type="entry name" value="MFS_1"/>
    <property type="match status" value="1"/>
</dbReference>
<keyword evidence="2" id="KW-0813">Transport</keyword>
<dbReference type="GO" id="GO:0016020">
    <property type="term" value="C:membrane"/>
    <property type="evidence" value="ECO:0007669"/>
    <property type="project" value="UniProtKB-SubCell"/>
</dbReference>